<gene>
    <name evidence="4" type="ORF">ACGRQ9_09020</name>
</gene>
<organism evidence="4 5">
    <name type="scientific">Vibrio rumoiensis</name>
    <dbReference type="NCBI Taxonomy" id="76258"/>
    <lineage>
        <taxon>Bacteria</taxon>
        <taxon>Pseudomonadati</taxon>
        <taxon>Pseudomonadota</taxon>
        <taxon>Gammaproteobacteria</taxon>
        <taxon>Vibrionales</taxon>
        <taxon>Vibrionaceae</taxon>
        <taxon>Vibrio</taxon>
    </lineage>
</organism>
<dbReference type="SMART" id="SM00862">
    <property type="entry name" value="Trans_reg_C"/>
    <property type="match status" value="1"/>
</dbReference>
<reference evidence="4 5" key="1">
    <citation type="submission" date="2024-10" db="EMBL/GenBank/DDBJ databases">
        <authorList>
            <person name="Yibar A."/>
            <person name="Saticioglu I.B."/>
            <person name="Duman M."/>
            <person name="Ajmi N."/>
            <person name="Gurler F."/>
            <person name="Ay H."/>
            <person name="Onuk E."/>
            <person name="Guler S."/>
            <person name="Romalde J.L."/>
        </authorList>
    </citation>
    <scope>NUCLEOTIDE SEQUENCE [LARGE SCALE GENOMIC DNA]</scope>
    <source>
        <strain evidence="4 5">14-MA-B</strain>
    </source>
</reference>
<feature type="domain" description="OmpR/PhoB-type" evidence="3">
    <location>
        <begin position="1"/>
        <end position="93"/>
    </location>
</feature>
<dbReference type="Gene3D" id="1.10.10.10">
    <property type="entry name" value="Winged helix-like DNA-binding domain superfamily/Winged helix DNA-binding domain"/>
    <property type="match status" value="1"/>
</dbReference>
<dbReference type="RefSeq" id="WP_394607753.1">
    <property type="nucleotide sequence ID" value="NZ_JBIHSN010000002.1"/>
</dbReference>
<evidence type="ECO:0000313" key="5">
    <source>
        <dbReference type="Proteomes" id="UP001607151"/>
    </source>
</evidence>
<keyword evidence="1 2" id="KW-0238">DNA-binding</keyword>
<evidence type="ECO:0000256" key="1">
    <source>
        <dbReference type="ARBA" id="ARBA00023125"/>
    </source>
</evidence>
<dbReference type="InterPro" id="IPR036388">
    <property type="entry name" value="WH-like_DNA-bd_sf"/>
</dbReference>
<evidence type="ECO:0000313" key="4">
    <source>
        <dbReference type="EMBL" id="MFH0265629.1"/>
    </source>
</evidence>
<proteinExistence type="predicted"/>
<dbReference type="CDD" id="cd00383">
    <property type="entry name" value="trans_reg_C"/>
    <property type="match status" value="1"/>
</dbReference>
<dbReference type="EMBL" id="JBIHSN010000002">
    <property type="protein sequence ID" value="MFH0265629.1"/>
    <property type="molecule type" value="Genomic_DNA"/>
</dbReference>
<comment type="caution">
    <text evidence="4">The sequence shown here is derived from an EMBL/GenBank/DDBJ whole genome shotgun (WGS) entry which is preliminary data.</text>
</comment>
<dbReference type="PROSITE" id="PS51755">
    <property type="entry name" value="OMPR_PHOB"/>
    <property type="match status" value="1"/>
</dbReference>
<evidence type="ECO:0000256" key="2">
    <source>
        <dbReference type="PROSITE-ProRule" id="PRU01091"/>
    </source>
</evidence>
<dbReference type="InterPro" id="IPR016032">
    <property type="entry name" value="Sig_transdc_resp-reg_C-effctor"/>
</dbReference>
<evidence type="ECO:0000259" key="3">
    <source>
        <dbReference type="PROSITE" id="PS51755"/>
    </source>
</evidence>
<keyword evidence="5" id="KW-1185">Reference proteome</keyword>
<sequence>MKIKVNLSNKSIGENEKLESYPIAETEILILSLMSSKKIALSRDELFQYAWSDKVVTDNSLNVAIKNIRDIFKKIGCENAIQTIRGYGYCLSTDIEITYKVKDRILLSRDASIKLSKNNTLEFERSIPSENTTTLRNKKTIINNKKYRTHHK</sequence>
<dbReference type="Pfam" id="PF00486">
    <property type="entry name" value="Trans_reg_C"/>
    <property type="match status" value="1"/>
</dbReference>
<name>A0ABW7IXI4_9VIBR</name>
<protein>
    <submittedName>
        <fullName evidence="4">Transcriptional regulator</fullName>
    </submittedName>
</protein>
<dbReference type="SUPFAM" id="SSF46894">
    <property type="entry name" value="C-terminal effector domain of the bipartite response regulators"/>
    <property type="match status" value="1"/>
</dbReference>
<feature type="DNA-binding region" description="OmpR/PhoB-type" evidence="2">
    <location>
        <begin position="1"/>
        <end position="93"/>
    </location>
</feature>
<dbReference type="Proteomes" id="UP001607151">
    <property type="component" value="Unassembled WGS sequence"/>
</dbReference>
<dbReference type="InterPro" id="IPR001867">
    <property type="entry name" value="OmpR/PhoB-type_DNA-bd"/>
</dbReference>
<accession>A0ABW7IXI4</accession>